<evidence type="ECO:0000313" key="2">
    <source>
        <dbReference type="Proteomes" id="UP001060085"/>
    </source>
</evidence>
<sequence>MTKGQLTHSYESAPFLFHFTRWIMNEIFRHQLEGDDSFLLSRYRTTKGTGPAPFGSAFVVTKKDSWSNLIVRFSISCCVFANLSANGTVDSQHRCGKGRNARGIITAGHRGGGHKRLYRKIDFRRNEKDIYGRIELVESFSLYGSYRASTCDKVCSFSLHPREGVGQFGYNNRLRHRRSLARSNRFLRQLYRTMSRKPTKPGTSNSILINNLEVWLSGLRHWFAKSTYKKISVLL</sequence>
<evidence type="ECO:0000313" key="1">
    <source>
        <dbReference type="EMBL" id="KAI5659961.1"/>
    </source>
</evidence>
<comment type="caution">
    <text evidence="1">The sequence shown here is derived from an EMBL/GenBank/DDBJ whole genome shotgun (WGS) entry which is preliminary data.</text>
</comment>
<gene>
    <name evidence="1" type="ORF">M9H77_28754</name>
</gene>
<accession>A0ACC0AH82</accession>
<proteinExistence type="predicted"/>
<protein>
    <submittedName>
        <fullName evidence="1">Uncharacterized protein</fullName>
    </submittedName>
</protein>
<keyword evidence="2" id="KW-1185">Reference proteome</keyword>
<dbReference type="EMBL" id="CM044706">
    <property type="protein sequence ID" value="KAI5659961.1"/>
    <property type="molecule type" value="Genomic_DNA"/>
</dbReference>
<reference evidence="2" key="1">
    <citation type="journal article" date="2023" name="Nat. Plants">
        <title>Single-cell RNA sequencing provides a high-resolution roadmap for understanding the multicellular compartmentation of specialized metabolism.</title>
        <authorList>
            <person name="Sun S."/>
            <person name="Shen X."/>
            <person name="Li Y."/>
            <person name="Li Y."/>
            <person name="Wang S."/>
            <person name="Li R."/>
            <person name="Zhang H."/>
            <person name="Shen G."/>
            <person name="Guo B."/>
            <person name="Wei J."/>
            <person name="Xu J."/>
            <person name="St-Pierre B."/>
            <person name="Chen S."/>
            <person name="Sun C."/>
        </authorList>
    </citation>
    <scope>NUCLEOTIDE SEQUENCE [LARGE SCALE GENOMIC DNA]</scope>
</reference>
<dbReference type="Proteomes" id="UP001060085">
    <property type="component" value="Linkage Group LG06"/>
</dbReference>
<name>A0ACC0AH82_CATRO</name>
<organism evidence="1 2">
    <name type="scientific">Catharanthus roseus</name>
    <name type="common">Madagascar periwinkle</name>
    <name type="synonym">Vinca rosea</name>
    <dbReference type="NCBI Taxonomy" id="4058"/>
    <lineage>
        <taxon>Eukaryota</taxon>
        <taxon>Viridiplantae</taxon>
        <taxon>Streptophyta</taxon>
        <taxon>Embryophyta</taxon>
        <taxon>Tracheophyta</taxon>
        <taxon>Spermatophyta</taxon>
        <taxon>Magnoliopsida</taxon>
        <taxon>eudicotyledons</taxon>
        <taxon>Gunneridae</taxon>
        <taxon>Pentapetalae</taxon>
        <taxon>asterids</taxon>
        <taxon>lamiids</taxon>
        <taxon>Gentianales</taxon>
        <taxon>Apocynaceae</taxon>
        <taxon>Rauvolfioideae</taxon>
        <taxon>Vinceae</taxon>
        <taxon>Catharanthinae</taxon>
        <taxon>Catharanthus</taxon>
    </lineage>
</organism>